<feature type="compositionally biased region" description="Polar residues" evidence="5">
    <location>
        <begin position="623"/>
        <end position="636"/>
    </location>
</feature>
<feature type="compositionally biased region" description="Acidic residues" evidence="5">
    <location>
        <begin position="344"/>
        <end position="355"/>
    </location>
</feature>
<feature type="compositionally biased region" description="Basic and acidic residues" evidence="5">
    <location>
        <begin position="372"/>
        <end position="390"/>
    </location>
</feature>
<feature type="compositionally biased region" description="Basic and acidic residues" evidence="5">
    <location>
        <begin position="882"/>
        <end position="910"/>
    </location>
</feature>
<accession>A0A087TSV0</accession>
<feature type="compositionally biased region" description="Basic and acidic residues" evidence="5">
    <location>
        <begin position="332"/>
        <end position="343"/>
    </location>
</feature>
<dbReference type="PRINTS" id="PR00153">
    <property type="entry name" value="CSAPPISMRASE"/>
</dbReference>
<feature type="compositionally biased region" description="Basic and acidic residues" evidence="5">
    <location>
        <begin position="452"/>
        <end position="484"/>
    </location>
</feature>
<dbReference type="EMBL" id="KK116587">
    <property type="protein sequence ID" value="KFM68189.1"/>
    <property type="molecule type" value="Genomic_DNA"/>
</dbReference>
<dbReference type="GO" id="GO:0006457">
    <property type="term" value="P:protein folding"/>
    <property type="evidence" value="ECO:0007669"/>
    <property type="project" value="InterPro"/>
</dbReference>
<dbReference type="InterPro" id="IPR002130">
    <property type="entry name" value="Cyclophilin-type_PPIase_dom"/>
</dbReference>
<keyword evidence="8" id="KW-1185">Reference proteome</keyword>
<dbReference type="EC" id="5.2.1.8" evidence="2"/>
<dbReference type="InterPro" id="IPR020892">
    <property type="entry name" value="Cyclophilin-type_PPIase_CS"/>
</dbReference>
<dbReference type="Proteomes" id="UP000054359">
    <property type="component" value="Unassembled WGS sequence"/>
</dbReference>
<feature type="compositionally biased region" description="Basic and acidic residues" evidence="5">
    <location>
        <begin position="226"/>
        <end position="240"/>
    </location>
</feature>
<dbReference type="PROSITE" id="PS50072">
    <property type="entry name" value="CSA_PPIASE_2"/>
    <property type="match status" value="1"/>
</dbReference>
<dbReference type="SUPFAM" id="SSF50891">
    <property type="entry name" value="Cyclophilin-like"/>
    <property type="match status" value="1"/>
</dbReference>
<dbReference type="FunFam" id="2.40.100.10:FF:000005">
    <property type="entry name" value="Peptidyl-prolyl cis-trans isomerase G"/>
    <property type="match status" value="1"/>
</dbReference>
<dbReference type="GO" id="GO:0003755">
    <property type="term" value="F:peptidyl-prolyl cis-trans isomerase activity"/>
    <property type="evidence" value="ECO:0007669"/>
    <property type="project" value="UniProtKB-KW"/>
</dbReference>
<feature type="compositionally biased region" description="Basic residues" evidence="5">
    <location>
        <begin position="1158"/>
        <end position="1171"/>
    </location>
</feature>
<evidence type="ECO:0000256" key="4">
    <source>
        <dbReference type="ARBA" id="ARBA00023235"/>
    </source>
</evidence>
<comment type="catalytic activity">
    <reaction evidence="1">
        <text>[protein]-peptidylproline (omega=180) = [protein]-peptidylproline (omega=0)</text>
        <dbReference type="Rhea" id="RHEA:16237"/>
        <dbReference type="Rhea" id="RHEA-COMP:10747"/>
        <dbReference type="Rhea" id="RHEA-COMP:10748"/>
        <dbReference type="ChEBI" id="CHEBI:83833"/>
        <dbReference type="ChEBI" id="CHEBI:83834"/>
        <dbReference type="EC" id="5.2.1.8"/>
    </reaction>
</comment>
<feature type="compositionally biased region" description="Acidic residues" evidence="5">
    <location>
        <begin position="613"/>
        <end position="622"/>
    </location>
</feature>
<feature type="compositionally biased region" description="Low complexity" evidence="5">
    <location>
        <begin position="306"/>
        <end position="320"/>
    </location>
</feature>
<feature type="compositionally biased region" description="Basic residues" evidence="5">
    <location>
        <begin position="287"/>
        <end position="303"/>
    </location>
</feature>
<dbReference type="InterPro" id="IPR029000">
    <property type="entry name" value="Cyclophilin-like_dom_sf"/>
</dbReference>
<feature type="compositionally biased region" description="Basic and acidic residues" evidence="5">
    <location>
        <begin position="718"/>
        <end position="729"/>
    </location>
</feature>
<dbReference type="AlphaFoldDB" id="A0A087TSV0"/>
<feature type="compositionally biased region" description="Basic residues" evidence="5">
    <location>
        <begin position="210"/>
        <end position="225"/>
    </location>
</feature>
<dbReference type="GO" id="GO:0005739">
    <property type="term" value="C:mitochondrion"/>
    <property type="evidence" value="ECO:0007669"/>
    <property type="project" value="TreeGrafter"/>
</dbReference>
<feature type="non-terminal residue" evidence="7">
    <location>
        <position position="1193"/>
    </location>
</feature>
<feature type="region of interest" description="Disordered" evidence="5">
    <location>
        <begin position="863"/>
        <end position="1193"/>
    </location>
</feature>
<organism evidence="7 8">
    <name type="scientific">Stegodyphus mimosarum</name>
    <name type="common">African social velvet spider</name>
    <dbReference type="NCBI Taxonomy" id="407821"/>
    <lineage>
        <taxon>Eukaryota</taxon>
        <taxon>Metazoa</taxon>
        <taxon>Ecdysozoa</taxon>
        <taxon>Arthropoda</taxon>
        <taxon>Chelicerata</taxon>
        <taxon>Arachnida</taxon>
        <taxon>Araneae</taxon>
        <taxon>Araneomorphae</taxon>
        <taxon>Entelegynae</taxon>
        <taxon>Eresoidea</taxon>
        <taxon>Eresidae</taxon>
        <taxon>Stegodyphus</taxon>
    </lineage>
</organism>
<feature type="region of interest" description="Disordered" evidence="5">
    <location>
        <begin position="544"/>
        <end position="589"/>
    </location>
</feature>
<dbReference type="STRING" id="407821.A0A087TSV0"/>
<gene>
    <name evidence="7" type="ORF">X975_23552</name>
</gene>
<sequence>MTVDDLRPRCFLDIEINGVKAGRIVVELYSDICPITCENFRSLCTGEKGLGKTTNKPLHYKGSPFHRVVKNFVIQGGDFVAGNGTSGESVYGGQFKDENFELPHDKPFLLSMSNRGKDSNGSQFFITTQPAPHLNGKHTVFGHVISGHDVISQIEEINTDQNCRPTKDVRIANCGELVLKLKPKDKKKKKEIASESSESDYDTEDEKERSKKKKKHKHSKKHKKDKKDVKNHDSNMEKNTSDLGCMVDPDEIPTIPVNNFLMRRTSPIADNNRRNSRIRETFNFQRRPSRSRSGRKIKGRGCMRYRTPSPSGSRSGSETPPHWKQAQSRLRNIKDVLPKKELTPSDEESEEEPEDGASRSTYLQSRLGMVKANDESKPKDARLSIQENRRNRAVSPESPKRNLRDADARGRQFRQALNDLHASRKVHNTSPVRGDKHHSSPIRSKIVVKGSISKDVEERLNERDSYRRASDRRSHRDSTPERKSYSNYLESDSRKRKLSDSHSLQRKEEKDVRKHKPEPKSEKEILKQKKRFKALEADLFRYQKHKYGEESDEKDDTQPQINIDKHLDLPNANNEIVNDVPESKSEKEILKQKKRFKALETDLLRYQKHKYDDESDEKDDTEPQVSVEKSMNSQNVNSKIIHDVSKNKKDAASHILNEKSGGIEENNNLVSQETINGSECNLKLVFSSPNSPSPTDATAYLSKSKSAAENSQFDPVESEGHKSLERKTELNNSLGTQNMEFLSSTNDRDKAEESTMSEEKPFENNVASVSHGSSESVIPSKSSEEKGEIQKYETFKDNVNQFDAELNETNSESPLIQKATVTMKTIPEPAPTIFHPSSFEYRLPDIIPLPEETKFQAEISNAAIDTSTEKTENMTAEVFDSESSRDFASEKNLMKSKSPVHEDISKEDATAQKSHPQTSECPSSPERNETNNAASEIVEKKGSTPSHQSSSRTKSRSPRNKSASSRSRKRSSRSSSKSSGIHSTKKKRMSKSPERREAASRRTRSSAERKSKSPPHRTRSVSRRRRSSALRRSKSRSRSKSGRRSSSPRSRTRHRYSRSPDVRARRSRSRNWNDRGSRFYRYSGVRNRSPDRRGSYTRRYTKSPSYRGRARGRSAPRRSRSRSRSLARRRRRTRHSSSSSASSSSRNSSSSGSEGAKKRAARRGTKGRSKRSSSSSSSSRSKRSNSRSDSAST</sequence>
<feature type="compositionally biased region" description="Basic and acidic residues" evidence="5">
    <location>
        <begin position="398"/>
        <end position="410"/>
    </location>
</feature>
<dbReference type="PROSITE" id="PS00036">
    <property type="entry name" value="BZIP_BASIC"/>
    <property type="match status" value="1"/>
</dbReference>
<evidence type="ECO:0000256" key="5">
    <source>
        <dbReference type="SAM" id="MobiDB-lite"/>
    </source>
</evidence>
<feature type="compositionally biased region" description="Basic residues" evidence="5">
    <location>
        <begin position="1012"/>
        <end position="1043"/>
    </location>
</feature>
<feature type="region of interest" description="Disordered" evidence="5">
    <location>
        <begin position="266"/>
        <end position="528"/>
    </location>
</feature>
<feature type="compositionally biased region" description="Low complexity" evidence="5">
    <location>
        <begin position="943"/>
        <end position="952"/>
    </location>
</feature>
<feature type="compositionally biased region" description="Basic and acidic residues" evidence="5">
    <location>
        <begin position="991"/>
        <end position="1011"/>
    </location>
</feature>
<feature type="region of interest" description="Disordered" evidence="5">
    <location>
        <begin position="183"/>
        <end position="250"/>
    </location>
</feature>
<dbReference type="PANTHER" id="PTHR11071:SF565">
    <property type="entry name" value="MOCA-CYP, ISOFORM A"/>
    <property type="match status" value="1"/>
</dbReference>
<feature type="compositionally biased region" description="Polar residues" evidence="5">
    <location>
        <begin position="687"/>
        <end position="713"/>
    </location>
</feature>
<feature type="compositionally biased region" description="Polar residues" evidence="5">
    <location>
        <begin position="911"/>
        <end position="922"/>
    </location>
</feature>
<feature type="region of interest" description="Disordered" evidence="5">
    <location>
        <begin position="607"/>
        <end position="636"/>
    </location>
</feature>
<dbReference type="PANTHER" id="PTHR11071">
    <property type="entry name" value="PEPTIDYL-PROLYL CIS-TRANS ISOMERASE"/>
    <property type="match status" value="1"/>
</dbReference>
<feature type="domain" description="PPIase cyclophilin-type" evidence="6">
    <location>
        <begin position="11"/>
        <end position="176"/>
    </location>
</feature>
<feature type="compositionally biased region" description="Basic residues" evidence="5">
    <location>
        <begin position="1108"/>
        <end position="1135"/>
    </location>
</feature>
<evidence type="ECO:0000256" key="3">
    <source>
        <dbReference type="ARBA" id="ARBA00023110"/>
    </source>
</evidence>
<proteinExistence type="predicted"/>
<feature type="region of interest" description="Disordered" evidence="5">
    <location>
        <begin position="683"/>
        <end position="787"/>
    </location>
</feature>
<feature type="compositionally biased region" description="Basic and acidic residues" evidence="5">
    <location>
        <begin position="746"/>
        <end position="762"/>
    </location>
</feature>
<keyword evidence="4" id="KW-0413">Isomerase</keyword>
<evidence type="ECO:0000259" key="6">
    <source>
        <dbReference type="PROSITE" id="PS50072"/>
    </source>
</evidence>
<feature type="compositionally biased region" description="Polar residues" evidence="5">
    <location>
        <begin position="730"/>
        <end position="745"/>
    </location>
</feature>
<dbReference type="OMA" id="FLMRRTS"/>
<feature type="compositionally biased region" description="Low complexity" evidence="5">
    <location>
        <begin position="973"/>
        <end position="982"/>
    </location>
</feature>
<dbReference type="InterPro" id="IPR004827">
    <property type="entry name" value="bZIP"/>
</dbReference>
<evidence type="ECO:0000313" key="8">
    <source>
        <dbReference type="Proteomes" id="UP000054359"/>
    </source>
</evidence>
<evidence type="ECO:0000313" key="7">
    <source>
        <dbReference type="EMBL" id="KFM68189.1"/>
    </source>
</evidence>
<feature type="compositionally biased region" description="Basic and acidic residues" evidence="5">
    <location>
        <begin position="498"/>
        <end position="528"/>
    </location>
</feature>
<protein>
    <recommendedName>
        <fullName evidence="2">peptidylprolyl isomerase</fullName>
        <ecNumber evidence="2">5.2.1.8</ecNumber>
    </recommendedName>
</protein>
<keyword evidence="3" id="KW-0697">Rotamase</keyword>
<dbReference type="GO" id="GO:0003700">
    <property type="term" value="F:DNA-binding transcription factor activity"/>
    <property type="evidence" value="ECO:0007669"/>
    <property type="project" value="InterPro"/>
</dbReference>
<feature type="compositionally biased region" description="Basic and acidic residues" evidence="5">
    <location>
        <begin position="271"/>
        <end position="280"/>
    </location>
</feature>
<reference evidence="7 8" key="1">
    <citation type="submission" date="2013-11" db="EMBL/GenBank/DDBJ databases">
        <title>Genome sequencing of Stegodyphus mimosarum.</title>
        <authorList>
            <person name="Bechsgaard J."/>
        </authorList>
    </citation>
    <scope>NUCLEOTIDE SEQUENCE [LARGE SCALE GENOMIC DNA]</scope>
</reference>
<dbReference type="PROSITE" id="PS00170">
    <property type="entry name" value="CSA_PPIASE_1"/>
    <property type="match status" value="1"/>
</dbReference>
<dbReference type="OrthoDB" id="193499at2759"/>
<dbReference type="Gene3D" id="2.40.100.10">
    <property type="entry name" value="Cyclophilin-like"/>
    <property type="match status" value="1"/>
</dbReference>
<dbReference type="GO" id="GO:0016018">
    <property type="term" value="F:cyclosporin A binding"/>
    <property type="evidence" value="ECO:0007669"/>
    <property type="project" value="TreeGrafter"/>
</dbReference>
<dbReference type="Pfam" id="PF00160">
    <property type="entry name" value="Pro_isomerase"/>
    <property type="match status" value="1"/>
</dbReference>
<evidence type="ECO:0000256" key="2">
    <source>
        <dbReference type="ARBA" id="ARBA00013194"/>
    </source>
</evidence>
<evidence type="ECO:0000256" key="1">
    <source>
        <dbReference type="ARBA" id="ARBA00000971"/>
    </source>
</evidence>
<name>A0A087TSV0_STEMI</name>
<feature type="compositionally biased region" description="Low complexity" evidence="5">
    <location>
        <begin position="1136"/>
        <end position="1154"/>
    </location>
</feature>